<dbReference type="InterPro" id="IPR027417">
    <property type="entry name" value="P-loop_NTPase"/>
</dbReference>
<dbReference type="Pfam" id="PF24883">
    <property type="entry name" value="NPHP3_N"/>
    <property type="match status" value="1"/>
</dbReference>
<proteinExistence type="predicted"/>
<dbReference type="SUPFAM" id="SSF52540">
    <property type="entry name" value="P-loop containing nucleoside triphosphate hydrolases"/>
    <property type="match status" value="1"/>
</dbReference>
<dbReference type="Gene3D" id="1.25.40.20">
    <property type="entry name" value="Ankyrin repeat-containing domain"/>
    <property type="match status" value="1"/>
</dbReference>
<evidence type="ECO:0008006" key="7">
    <source>
        <dbReference type="Google" id="ProtNLM"/>
    </source>
</evidence>
<dbReference type="OrthoDB" id="4062651at2759"/>
<feature type="domain" description="Nephrocystin 3-like N-terminal" evidence="4">
    <location>
        <begin position="230"/>
        <end position="393"/>
    </location>
</feature>
<evidence type="ECO:0000313" key="5">
    <source>
        <dbReference type="EMBL" id="OCL08397.1"/>
    </source>
</evidence>
<dbReference type="InterPro" id="IPR056125">
    <property type="entry name" value="DUF7708"/>
</dbReference>
<organism evidence="5 6">
    <name type="scientific">Glonium stellatum</name>
    <dbReference type="NCBI Taxonomy" id="574774"/>
    <lineage>
        <taxon>Eukaryota</taxon>
        <taxon>Fungi</taxon>
        <taxon>Dikarya</taxon>
        <taxon>Ascomycota</taxon>
        <taxon>Pezizomycotina</taxon>
        <taxon>Dothideomycetes</taxon>
        <taxon>Pleosporomycetidae</taxon>
        <taxon>Gloniales</taxon>
        <taxon>Gloniaceae</taxon>
        <taxon>Glonium</taxon>
    </lineage>
</organism>
<reference evidence="5 6" key="1">
    <citation type="journal article" date="2016" name="Nat. Commun.">
        <title>Ectomycorrhizal ecology is imprinted in the genome of the dominant symbiotic fungus Cenococcum geophilum.</title>
        <authorList>
            <consortium name="DOE Joint Genome Institute"/>
            <person name="Peter M."/>
            <person name="Kohler A."/>
            <person name="Ohm R.A."/>
            <person name="Kuo A."/>
            <person name="Krutzmann J."/>
            <person name="Morin E."/>
            <person name="Arend M."/>
            <person name="Barry K.W."/>
            <person name="Binder M."/>
            <person name="Choi C."/>
            <person name="Clum A."/>
            <person name="Copeland A."/>
            <person name="Grisel N."/>
            <person name="Haridas S."/>
            <person name="Kipfer T."/>
            <person name="LaButti K."/>
            <person name="Lindquist E."/>
            <person name="Lipzen A."/>
            <person name="Maire R."/>
            <person name="Meier B."/>
            <person name="Mihaltcheva S."/>
            <person name="Molinier V."/>
            <person name="Murat C."/>
            <person name="Poggeler S."/>
            <person name="Quandt C.A."/>
            <person name="Sperisen C."/>
            <person name="Tritt A."/>
            <person name="Tisserant E."/>
            <person name="Crous P.W."/>
            <person name="Henrissat B."/>
            <person name="Nehls U."/>
            <person name="Egli S."/>
            <person name="Spatafora J.W."/>
            <person name="Grigoriev I.V."/>
            <person name="Martin F.M."/>
        </authorList>
    </citation>
    <scope>NUCLEOTIDE SEQUENCE [LARGE SCALE GENOMIC DNA]</scope>
    <source>
        <strain evidence="5 6">CBS 207.34</strain>
    </source>
</reference>
<name>A0A8E2F0N5_9PEZI</name>
<dbReference type="InterPro" id="IPR036770">
    <property type="entry name" value="Ankyrin_rpt-contain_sf"/>
</dbReference>
<gene>
    <name evidence="5" type="ORF">AOQ84DRAFT_376814</name>
</gene>
<evidence type="ECO:0000256" key="1">
    <source>
        <dbReference type="ARBA" id="ARBA00022737"/>
    </source>
</evidence>
<feature type="domain" description="DUF7708" evidence="3">
    <location>
        <begin position="69"/>
        <end position="201"/>
    </location>
</feature>
<dbReference type="Pfam" id="PF24809">
    <property type="entry name" value="DUF7708"/>
    <property type="match status" value="1"/>
</dbReference>
<accession>A0A8E2F0N5</accession>
<dbReference type="InterPro" id="IPR002110">
    <property type="entry name" value="Ankyrin_rpt"/>
</dbReference>
<feature type="repeat" description="ANK" evidence="2">
    <location>
        <begin position="1010"/>
        <end position="1045"/>
    </location>
</feature>
<evidence type="ECO:0000259" key="3">
    <source>
        <dbReference type="Pfam" id="PF24809"/>
    </source>
</evidence>
<dbReference type="Gene3D" id="3.40.50.300">
    <property type="entry name" value="P-loop containing nucleotide triphosphate hydrolases"/>
    <property type="match status" value="1"/>
</dbReference>
<dbReference type="EMBL" id="KV749662">
    <property type="protein sequence ID" value="OCL08397.1"/>
    <property type="molecule type" value="Genomic_DNA"/>
</dbReference>
<dbReference type="Proteomes" id="UP000250140">
    <property type="component" value="Unassembled WGS sequence"/>
</dbReference>
<dbReference type="InterPro" id="IPR056884">
    <property type="entry name" value="NPHP3-like_N"/>
</dbReference>
<evidence type="ECO:0000313" key="6">
    <source>
        <dbReference type="Proteomes" id="UP000250140"/>
    </source>
</evidence>
<dbReference type="PANTHER" id="PTHR10039:SF14">
    <property type="entry name" value="NACHT DOMAIN-CONTAINING PROTEIN"/>
    <property type="match status" value="1"/>
</dbReference>
<sequence length="1100" mass="124686">MSTSSSVQEAFDSARRDFLQSLTNPHDYDFSQYNSIDQVYDATEKIQKEQETSGTLRNLNKIQPYLECMSQYVNTIDTFVQVKPEILALIWGPIKLLLQISSTFVQSYDKILDAMALIGDALPRFQIYADLFRSNSRVKRVLCIFYKNILDFHVMTLNFFKKKNWRIFFESIWPKYASKITLILRNIGHHVTLMDSEVTLANIIEADAARTKAHEQYERNEAARQAQQFESIRLVGIPGAGKTVLSSIIVDCTEKLSRNVLFAFLSFQNRERTSTLKVLQTFIFQLLYEHKDLQPMLCYADTRKISSSQTFTQSLLGDLLRCVGSTGLEQSRVATSTDSNNSSQNTSVNPIEPTYVIVDGIDKVEEYERGTLLRSLLEVSEGCESMKLLISSRAEVDISKILGQRVEPVRIDYKNGQDIDSYVRARVDAWLSGLGFDSIISNEIRELVKPIAGKSKGMFLYCKLVLDSLACQIYLEDIQKEINNLPKGLDEAYNRVVTRLSNRLRPRELLEARKILEWIGCSLIPLRKKELELALRIEPGTKTFAYKHIFGQQSNFFLKEWDAHRNIASVCMCYLSFDCFDIGFPEETVRSTILYGDYALQTYAESVWLGHIKICARTRDESIKFKEFCEEINTFVEARSNPDFEEPSDKRNSPACFDAFKDWSDMHGKLSLGSYFISKRRKLSTGDGDDWENLDPFTISISSLHIRRLFGSLLCPSRPHRSGCHCSILATHYGTRLYKCERLGCKFYWIGFETPAERKSRMLAHDRPFKCDIGACDFAEIGFTSELALIQHMSDCHTPGPKQSANDSRSAGLDIQGFELAVITDAVEAGEVNCVRDLLWKIPSDSLPDLISKVEGSVEIMELLLKRACAMQGLSPRLGIFLMHPLEKAVKTENSELVKTILCCRKESVSYKALNNALAIGSPSMIRILLSANPSLGDSLPKFQALLDYGKRLNNESIIIECLQVFIELASNLIRYIDDILRRVVDSGSSVRVAKFLIERGARVDDKGTGRYTVLHKAARQTTAAAAEMVKFLLLQGADPDVRRAGKLPRDLPGAQNISRWLGVTWDELVESTRCERLTQLQRINDGSPVLRQSNIEGQF</sequence>
<dbReference type="SUPFAM" id="SSF48403">
    <property type="entry name" value="Ankyrin repeat"/>
    <property type="match status" value="1"/>
</dbReference>
<dbReference type="Pfam" id="PF00023">
    <property type="entry name" value="Ank"/>
    <property type="match status" value="1"/>
</dbReference>
<keyword evidence="2" id="KW-0040">ANK repeat</keyword>
<dbReference type="PANTHER" id="PTHR10039">
    <property type="entry name" value="AMELOGENIN"/>
    <property type="match status" value="1"/>
</dbReference>
<evidence type="ECO:0000256" key="2">
    <source>
        <dbReference type="PROSITE-ProRule" id="PRU00023"/>
    </source>
</evidence>
<protein>
    <recommendedName>
        <fullName evidence="7">NACHT domain-containing protein</fullName>
    </recommendedName>
</protein>
<keyword evidence="1" id="KW-0677">Repeat</keyword>
<keyword evidence="6" id="KW-1185">Reference proteome</keyword>
<dbReference type="AlphaFoldDB" id="A0A8E2F0N5"/>
<evidence type="ECO:0000259" key="4">
    <source>
        <dbReference type="Pfam" id="PF24883"/>
    </source>
</evidence>
<dbReference type="PROSITE" id="PS50088">
    <property type="entry name" value="ANK_REPEAT"/>
    <property type="match status" value="1"/>
</dbReference>